<keyword evidence="11 14" id="KW-0819">tRNA processing</keyword>
<dbReference type="InterPro" id="IPR023148">
    <property type="entry name" value="tRNA_m1G_MeTrfase_C_sf"/>
</dbReference>
<evidence type="ECO:0000256" key="5">
    <source>
        <dbReference type="ARBA" id="ARBA00012807"/>
    </source>
</evidence>
<proteinExistence type="inferred from homology"/>
<evidence type="ECO:0000256" key="10">
    <source>
        <dbReference type="ARBA" id="ARBA00022691"/>
    </source>
</evidence>
<dbReference type="InterPro" id="IPR016009">
    <property type="entry name" value="tRNA_MeTrfase_TRMD/TRM10"/>
</dbReference>
<comment type="similarity">
    <text evidence="3 14">Belongs to the RNA methyltransferase TrmD family.</text>
</comment>
<feature type="binding site" evidence="13">
    <location>
        <begin position="159"/>
        <end position="164"/>
    </location>
    <ligand>
        <name>S-adenosyl-L-methionine</name>
        <dbReference type="ChEBI" id="CHEBI:59789"/>
    </ligand>
</feature>
<feature type="domain" description="tRNA methyltransferase TRMD/TRM10-type" evidence="15">
    <location>
        <begin position="1"/>
        <end position="259"/>
    </location>
</feature>
<keyword evidence="10 13" id="KW-0949">S-adenosyl-L-methionine</keyword>
<dbReference type="AlphaFoldDB" id="A0A2X3AZ96"/>
<dbReference type="InterPro" id="IPR029026">
    <property type="entry name" value="tRNA_m1G_MTases_N"/>
</dbReference>
<dbReference type="Gene3D" id="1.10.1270.20">
    <property type="entry name" value="tRNA(m1g37)methyltransferase, domain 2"/>
    <property type="match status" value="1"/>
</dbReference>
<accession>A0A2X3AZ96</accession>
<evidence type="ECO:0000313" key="17">
    <source>
        <dbReference type="Proteomes" id="UP000250166"/>
    </source>
</evidence>
<evidence type="ECO:0000313" key="16">
    <source>
        <dbReference type="EMBL" id="SQB98228.1"/>
    </source>
</evidence>
<gene>
    <name evidence="16" type="primary">trmD</name>
    <name evidence="16" type="ORF">NCTC13102_00685</name>
</gene>
<keyword evidence="7 14" id="KW-0963">Cytoplasm</keyword>
<comment type="subcellular location">
    <subcellularLocation>
        <location evidence="2 14">Cytoplasm</location>
    </subcellularLocation>
</comment>
<dbReference type="GO" id="GO:0005829">
    <property type="term" value="C:cytosol"/>
    <property type="evidence" value="ECO:0007669"/>
    <property type="project" value="TreeGrafter"/>
</dbReference>
<keyword evidence="9 14" id="KW-0808">Transferase</keyword>
<dbReference type="Proteomes" id="UP000250166">
    <property type="component" value="Unassembled WGS sequence"/>
</dbReference>
<dbReference type="PANTHER" id="PTHR46417:SF1">
    <property type="entry name" value="TRNA (GUANINE-N(1)-)-METHYLTRANSFERASE"/>
    <property type="match status" value="1"/>
</dbReference>
<feature type="binding site" evidence="13">
    <location>
        <position position="139"/>
    </location>
    <ligand>
        <name>S-adenosyl-L-methionine</name>
        <dbReference type="ChEBI" id="CHEBI:59789"/>
    </ligand>
</feature>
<evidence type="ECO:0000256" key="4">
    <source>
        <dbReference type="ARBA" id="ARBA00011738"/>
    </source>
</evidence>
<dbReference type="InterPro" id="IPR002649">
    <property type="entry name" value="tRNA_m1G_MeTrfase_TrmD"/>
</dbReference>
<evidence type="ECO:0000256" key="7">
    <source>
        <dbReference type="ARBA" id="ARBA00022490"/>
    </source>
</evidence>
<evidence type="ECO:0000256" key="11">
    <source>
        <dbReference type="ARBA" id="ARBA00022694"/>
    </source>
</evidence>
<dbReference type="SUPFAM" id="SSF75217">
    <property type="entry name" value="alpha/beta knot"/>
    <property type="match status" value="1"/>
</dbReference>
<comment type="function">
    <text evidence="1 14">Specifically methylates guanosine-37 in various tRNAs.</text>
</comment>
<dbReference type="EMBL" id="UAWL01000006">
    <property type="protein sequence ID" value="SQB98228.1"/>
    <property type="molecule type" value="Genomic_DNA"/>
</dbReference>
<evidence type="ECO:0000256" key="6">
    <source>
        <dbReference type="ARBA" id="ARBA00014679"/>
    </source>
</evidence>
<sequence>MTFSFLTLFPSLIEGYFQESILKNARNNNLISIQTIHIRDFALNQYKSVDSPQIGGGAGQVLCAQILGEAIESVKSNQIKNKHINTIADEKQKNTSKDSKKQDFLSPPHIIFATPNGKPFSHSDSIRLSQKRHIMFVCGRYEGFDERAIEIWADEVFCVGDFIMTGGELPALCMCDSIARQIPGVLGNSDSLHGESFDKFLLEAPVFARDTAKNSKIQKIKNFPPPSEYSKGNHTIIADLKNNLALCKTQYFRPDLFQKWKFTQRLEK</sequence>
<dbReference type="PANTHER" id="PTHR46417">
    <property type="entry name" value="TRNA (GUANINE-N(1)-)-METHYLTRANSFERASE"/>
    <property type="match status" value="1"/>
</dbReference>
<dbReference type="GO" id="GO:0052906">
    <property type="term" value="F:tRNA (guanine(37)-N1)-methyltransferase activity"/>
    <property type="evidence" value="ECO:0007669"/>
    <property type="project" value="UniProtKB-EC"/>
</dbReference>
<dbReference type="InterPro" id="IPR029028">
    <property type="entry name" value="Alpha/beta_knot_MTases"/>
</dbReference>
<dbReference type="NCBIfam" id="NF000648">
    <property type="entry name" value="PRK00026.1"/>
    <property type="match status" value="1"/>
</dbReference>
<dbReference type="RefSeq" id="WP_023949771.1">
    <property type="nucleotide sequence ID" value="NZ_UAWL01000006.1"/>
</dbReference>
<keyword evidence="8 14" id="KW-0489">Methyltransferase</keyword>
<evidence type="ECO:0000256" key="1">
    <source>
        <dbReference type="ARBA" id="ARBA00002634"/>
    </source>
</evidence>
<evidence type="ECO:0000256" key="2">
    <source>
        <dbReference type="ARBA" id="ARBA00004496"/>
    </source>
</evidence>
<dbReference type="PIRSF" id="PIRSF000386">
    <property type="entry name" value="tRNA_mtase"/>
    <property type="match status" value="1"/>
</dbReference>
<dbReference type="EC" id="2.1.1.228" evidence="5 14"/>
<name>A0A2X3AZ96_9HELI</name>
<dbReference type="Gene3D" id="3.40.1280.10">
    <property type="match status" value="1"/>
</dbReference>
<comment type="subunit">
    <text evidence="4 14">Homodimer.</text>
</comment>
<dbReference type="GO" id="GO:0002939">
    <property type="term" value="P:tRNA N1-guanine methylation"/>
    <property type="evidence" value="ECO:0007669"/>
    <property type="project" value="TreeGrafter"/>
</dbReference>
<evidence type="ECO:0000256" key="8">
    <source>
        <dbReference type="ARBA" id="ARBA00022603"/>
    </source>
</evidence>
<protein>
    <recommendedName>
        <fullName evidence="6 14">tRNA (guanine-N(1)-)-methyltransferase</fullName>
        <ecNumber evidence="5 14">2.1.1.228</ecNumber>
    </recommendedName>
</protein>
<evidence type="ECO:0000256" key="12">
    <source>
        <dbReference type="ARBA" id="ARBA00047783"/>
    </source>
</evidence>
<reference evidence="16 17" key="1">
    <citation type="submission" date="2018-06" db="EMBL/GenBank/DDBJ databases">
        <authorList>
            <consortium name="Pathogen Informatics"/>
            <person name="Doyle S."/>
        </authorList>
    </citation>
    <scope>NUCLEOTIDE SEQUENCE [LARGE SCALE GENOMIC DNA]</scope>
    <source>
        <strain evidence="16 17">NCTC13102</strain>
    </source>
</reference>
<evidence type="ECO:0000259" key="15">
    <source>
        <dbReference type="Pfam" id="PF01746"/>
    </source>
</evidence>
<dbReference type="Pfam" id="PF01746">
    <property type="entry name" value="tRNA_m1G_MT"/>
    <property type="match status" value="1"/>
</dbReference>
<evidence type="ECO:0000256" key="13">
    <source>
        <dbReference type="PIRSR" id="PIRSR000386-1"/>
    </source>
</evidence>
<evidence type="ECO:0000256" key="14">
    <source>
        <dbReference type="RuleBase" id="RU003464"/>
    </source>
</evidence>
<dbReference type="NCBIfam" id="TIGR00088">
    <property type="entry name" value="trmD"/>
    <property type="match status" value="1"/>
</dbReference>
<evidence type="ECO:0000256" key="9">
    <source>
        <dbReference type="ARBA" id="ARBA00022679"/>
    </source>
</evidence>
<comment type="catalytic activity">
    <reaction evidence="12 14">
        <text>guanosine(37) in tRNA + S-adenosyl-L-methionine = N(1)-methylguanosine(37) in tRNA + S-adenosyl-L-homocysteine + H(+)</text>
        <dbReference type="Rhea" id="RHEA:36899"/>
        <dbReference type="Rhea" id="RHEA-COMP:10145"/>
        <dbReference type="Rhea" id="RHEA-COMP:10147"/>
        <dbReference type="ChEBI" id="CHEBI:15378"/>
        <dbReference type="ChEBI" id="CHEBI:57856"/>
        <dbReference type="ChEBI" id="CHEBI:59789"/>
        <dbReference type="ChEBI" id="CHEBI:73542"/>
        <dbReference type="ChEBI" id="CHEBI:74269"/>
        <dbReference type="EC" id="2.1.1.228"/>
    </reaction>
</comment>
<organism evidence="16 17">
    <name type="scientific">Helicobacter fennelliae</name>
    <dbReference type="NCBI Taxonomy" id="215"/>
    <lineage>
        <taxon>Bacteria</taxon>
        <taxon>Pseudomonadati</taxon>
        <taxon>Campylobacterota</taxon>
        <taxon>Epsilonproteobacteria</taxon>
        <taxon>Campylobacterales</taxon>
        <taxon>Helicobacteraceae</taxon>
        <taxon>Helicobacter</taxon>
    </lineage>
</organism>
<evidence type="ECO:0000256" key="3">
    <source>
        <dbReference type="ARBA" id="ARBA00007630"/>
    </source>
</evidence>